<feature type="signal peptide" evidence="1">
    <location>
        <begin position="1"/>
        <end position="19"/>
    </location>
</feature>
<evidence type="ECO:0000256" key="1">
    <source>
        <dbReference type="SAM" id="SignalP"/>
    </source>
</evidence>
<sequence>MKIALKICIICLMFQLAAFASILDENKSKKYENSIGLSKVVRYIIDAKLRSSNRRQINEDSLNLAQEIAAEAEQTASGRGDAAGDHAYLVEKELKLANANSALHDRPYIEKLGRNDFLVMQPEAVDPFVTVIPNQVYYDIEKKCVNWLADCSLKGIRERLLKGSRFRN</sequence>
<protein>
    <submittedName>
        <fullName evidence="2">Uncharacterized protein</fullName>
    </submittedName>
</protein>
<feature type="chain" id="PRO_5041897581" evidence="1">
    <location>
        <begin position="20"/>
        <end position="168"/>
    </location>
</feature>
<keyword evidence="3" id="KW-1185">Reference proteome</keyword>
<keyword evidence="1" id="KW-0732">Signal</keyword>
<name>A0AAD7Z2F3_MYTSE</name>
<accession>A0AAD7Z2F3</accession>
<reference evidence="2" key="1">
    <citation type="submission" date="2023-03" db="EMBL/GenBank/DDBJ databases">
        <title>Chromosome-level genomes of two armyworms, Mythimna separata and Mythimna loreyi, provide insights into the biosynthesis and reception of sex pheromones.</title>
        <authorList>
            <person name="Zhao H."/>
        </authorList>
    </citation>
    <scope>NUCLEOTIDE SEQUENCE</scope>
    <source>
        <strain evidence="2">BeijingLab</strain>
        <tissue evidence="2">Pupa</tissue>
    </source>
</reference>
<dbReference type="AlphaFoldDB" id="A0AAD7Z2F3"/>
<dbReference type="Proteomes" id="UP001231518">
    <property type="component" value="Chromosome 1"/>
</dbReference>
<evidence type="ECO:0000313" key="2">
    <source>
        <dbReference type="EMBL" id="KAJ8737312.1"/>
    </source>
</evidence>
<evidence type="ECO:0000313" key="3">
    <source>
        <dbReference type="Proteomes" id="UP001231518"/>
    </source>
</evidence>
<proteinExistence type="predicted"/>
<dbReference type="EMBL" id="JARGEI010000001">
    <property type="protein sequence ID" value="KAJ8737312.1"/>
    <property type="molecule type" value="Genomic_DNA"/>
</dbReference>
<organism evidence="2 3">
    <name type="scientific">Mythimna separata</name>
    <name type="common">Oriental armyworm</name>
    <name type="synonym">Pseudaletia separata</name>
    <dbReference type="NCBI Taxonomy" id="271217"/>
    <lineage>
        <taxon>Eukaryota</taxon>
        <taxon>Metazoa</taxon>
        <taxon>Ecdysozoa</taxon>
        <taxon>Arthropoda</taxon>
        <taxon>Hexapoda</taxon>
        <taxon>Insecta</taxon>
        <taxon>Pterygota</taxon>
        <taxon>Neoptera</taxon>
        <taxon>Endopterygota</taxon>
        <taxon>Lepidoptera</taxon>
        <taxon>Glossata</taxon>
        <taxon>Ditrysia</taxon>
        <taxon>Noctuoidea</taxon>
        <taxon>Noctuidae</taxon>
        <taxon>Noctuinae</taxon>
        <taxon>Hadenini</taxon>
        <taxon>Mythimna</taxon>
    </lineage>
</organism>
<gene>
    <name evidence="2" type="ORF">PYW07_000583</name>
</gene>
<comment type="caution">
    <text evidence="2">The sequence shown here is derived from an EMBL/GenBank/DDBJ whole genome shotgun (WGS) entry which is preliminary data.</text>
</comment>